<evidence type="ECO:0000313" key="9">
    <source>
        <dbReference type="Proteomes" id="UP001144323"/>
    </source>
</evidence>
<evidence type="ECO:0000313" key="8">
    <source>
        <dbReference type="EMBL" id="GLI93609.1"/>
    </source>
</evidence>
<dbReference type="InterPro" id="IPR003807">
    <property type="entry name" value="DUF202"/>
</dbReference>
<protein>
    <recommendedName>
        <fullName evidence="7">DUF202 domain-containing protein</fullName>
    </recommendedName>
</protein>
<dbReference type="PANTHER" id="PTHR34187">
    <property type="entry name" value="FGR18P"/>
    <property type="match status" value="1"/>
</dbReference>
<dbReference type="InterPro" id="IPR052053">
    <property type="entry name" value="IM_YidH-like"/>
</dbReference>
<dbReference type="PANTHER" id="PTHR34187:SF2">
    <property type="entry name" value="DUF202 DOMAIN-CONTAINING PROTEIN"/>
    <property type="match status" value="1"/>
</dbReference>
<evidence type="ECO:0000256" key="3">
    <source>
        <dbReference type="ARBA" id="ARBA00022692"/>
    </source>
</evidence>
<feature type="transmembrane region" description="Helical" evidence="6">
    <location>
        <begin position="21"/>
        <end position="44"/>
    </location>
</feature>
<gene>
    <name evidence="8" type="ORF">LMG27198_26010</name>
</gene>
<feature type="domain" description="DUF202" evidence="7">
    <location>
        <begin position="9"/>
        <end position="89"/>
    </location>
</feature>
<keyword evidence="3 6" id="KW-0812">Transmembrane</keyword>
<evidence type="ECO:0000256" key="4">
    <source>
        <dbReference type="ARBA" id="ARBA00022989"/>
    </source>
</evidence>
<accession>A0A9W6LSS4</accession>
<keyword evidence="5 6" id="KW-0472">Membrane</keyword>
<sequence>MIPDYANLAANERTFLAWVRTGVAVIALGFVIERFNLFLLALAAGAGESNLLRLHRLASPAGRYGGVALVWAGVTLIVVATVRFLRTARLLEDRALHQPRATHATLFALSALVLAVAGFSAWLAVG</sequence>
<dbReference type="Proteomes" id="UP001144323">
    <property type="component" value="Unassembled WGS sequence"/>
</dbReference>
<dbReference type="Pfam" id="PF02656">
    <property type="entry name" value="DUF202"/>
    <property type="match status" value="1"/>
</dbReference>
<feature type="transmembrane region" description="Helical" evidence="6">
    <location>
        <begin position="106"/>
        <end position="125"/>
    </location>
</feature>
<comment type="subcellular location">
    <subcellularLocation>
        <location evidence="1">Cell membrane</location>
        <topology evidence="1">Multi-pass membrane protein</topology>
    </subcellularLocation>
</comment>
<organism evidence="8 9">
    <name type="scientific">Methylocystis echinoides</name>
    <dbReference type="NCBI Taxonomy" id="29468"/>
    <lineage>
        <taxon>Bacteria</taxon>
        <taxon>Pseudomonadati</taxon>
        <taxon>Pseudomonadota</taxon>
        <taxon>Alphaproteobacteria</taxon>
        <taxon>Hyphomicrobiales</taxon>
        <taxon>Methylocystaceae</taxon>
        <taxon>Methylocystis</taxon>
    </lineage>
</organism>
<evidence type="ECO:0000256" key="6">
    <source>
        <dbReference type="SAM" id="Phobius"/>
    </source>
</evidence>
<keyword evidence="2" id="KW-1003">Cell membrane</keyword>
<dbReference type="EMBL" id="BSEC01000001">
    <property type="protein sequence ID" value="GLI93609.1"/>
    <property type="molecule type" value="Genomic_DNA"/>
</dbReference>
<dbReference type="AlphaFoldDB" id="A0A9W6LSS4"/>
<evidence type="ECO:0000259" key="7">
    <source>
        <dbReference type="Pfam" id="PF02656"/>
    </source>
</evidence>
<proteinExistence type="predicted"/>
<name>A0A9W6LSS4_9HYPH</name>
<keyword evidence="9" id="KW-1185">Reference proteome</keyword>
<keyword evidence="4 6" id="KW-1133">Transmembrane helix</keyword>
<comment type="caution">
    <text evidence="8">The sequence shown here is derived from an EMBL/GenBank/DDBJ whole genome shotgun (WGS) entry which is preliminary data.</text>
</comment>
<dbReference type="GO" id="GO:0005886">
    <property type="term" value="C:plasma membrane"/>
    <property type="evidence" value="ECO:0007669"/>
    <property type="project" value="UniProtKB-SubCell"/>
</dbReference>
<evidence type="ECO:0000256" key="1">
    <source>
        <dbReference type="ARBA" id="ARBA00004651"/>
    </source>
</evidence>
<reference evidence="8" key="1">
    <citation type="journal article" date="2023" name="Int. J. Syst. Evol. Microbiol.">
        <title>Methylocystis iwaonis sp. nov., a type II methane-oxidizing bacterium from surface soil of a rice paddy field in Japan, and emended description of the genus Methylocystis (ex Whittenbury et al. 1970) Bowman et al. 1993.</title>
        <authorList>
            <person name="Kaise H."/>
            <person name="Sawadogo J.B."/>
            <person name="Alam M.S."/>
            <person name="Ueno C."/>
            <person name="Dianou D."/>
            <person name="Shinjo R."/>
            <person name="Asakawa S."/>
        </authorList>
    </citation>
    <scope>NUCLEOTIDE SEQUENCE</scope>
    <source>
        <strain evidence="8">LMG27198</strain>
    </source>
</reference>
<evidence type="ECO:0000256" key="5">
    <source>
        <dbReference type="ARBA" id="ARBA00023136"/>
    </source>
</evidence>
<evidence type="ECO:0000256" key="2">
    <source>
        <dbReference type="ARBA" id="ARBA00022475"/>
    </source>
</evidence>
<feature type="transmembrane region" description="Helical" evidence="6">
    <location>
        <begin position="64"/>
        <end position="85"/>
    </location>
</feature>